<proteinExistence type="predicted"/>
<accession>A0A645HHG7</accession>
<dbReference type="Pfam" id="PF08282">
    <property type="entry name" value="Hydrolase_3"/>
    <property type="match status" value="1"/>
</dbReference>
<comment type="caution">
    <text evidence="1">The sequence shown here is derived from an EMBL/GenBank/DDBJ whole genome shotgun (WGS) entry which is preliminary data.</text>
</comment>
<evidence type="ECO:0000313" key="1">
    <source>
        <dbReference type="EMBL" id="MPN37832.1"/>
    </source>
</evidence>
<dbReference type="InterPro" id="IPR023214">
    <property type="entry name" value="HAD_sf"/>
</dbReference>
<gene>
    <name evidence="1" type="ORF">SDC9_185353</name>
</gene>
<dbReference type="SUPFAM" id="SSF56784">
    <property type="entry name" value="HAD-like"/>
    <property type="match status" value="1"/>
</dbReference>
<dbReference type="EMBL" id="VSSQ01092706">
    <property type="protein sequence ID" value="MPN37832.1"/>
    <property type="molecule type" value="Genomic_DNA"/>
</dbReference>
<dbReference type="AlphaFoldDB" id="A0A645HHG7"/>
<dbReference type="Gene3D" id="3.40.50.1000">
    <property type="entry name" value="HAD superfamily/HAD-like"/>
    <property type="match status" value="1"/>
</dbReference>
<protein>
    <submittedName>
        <fullName evidence="1">Uncharacterized protein</fullName>
    </submittedName>
</protein>
<name>A0A645HHG7_9ZZZZ</name>
<organism evidence="1">
    <name type="scientific">bioreactor metagenome</name>
    <dbReference type="NCBI Taxonomy" id="1076179"/>
    <lineage>
        <taxon>unclassified sequences</taxon>
        <taxon>metagenomes</taxon>
        <taxon>ecological metagenomes</taxon>
    </lineage>
</organism>
<sequence>MFDLAIDFAEEEPKLPLSSAAVIADICRKEGAVAKISSIHVNTWMGVYDKLGMAVRFLATRFGYDDKTMRERVVFFGDSPNDEPMFSHFPTSVGVASVVSYAHLMHVLPAYVTPSAGGEGFAQGIALLLDRRKG</sequence>
<dbReference type="InterPro" id="IPR036412">
    <property type="entry name" value="HAD-like_sf"/>
</dbReference>
<reference evidence="1" key="1">
    <citation type="submission" date="2019-08" db="EMBL/GenBank/DDBJ databases">
        <authorList>
            <person name="Kucharzyk K."/>
            <person name="Murdoch R.W."/>
            <person name="Higgins S."/>
            <person name="Loffler F."/>
        </authorList>
    </citation>
    <scope>NUCLEOTIDE SEQUENCE</scope>
</reference>